<keyword evidence="5" id="KW-1185">Reference proteome</keyword>
<keyword evidence="1" id="KW-0472">Membrane</keyword>
<evidence type="ECO:0000256" key="2">
    <source>
        <dbReference type="SAM" id="SignalP"/>
    </source>
</evidence>
<gene>
    <name evidence="4" type="ORF">G4L39_13685</name>
</gene>
<dbReference type="AlphaFoldDB" id="A0A6M1RYK8"/>
<feature type="signal peptide" evidence="2">
    <location>
        <begin position="1"/>
        <end position="20"/>
    </location>
</feature>
<keyword evidence="2" id="KW-0732">Signal</keyword>
<evidence type="ECO:0000259" key="3">
    <source>
        <dbReference type="Pfam" id="PF07589"/>
    </source>
</evidence>
<dbReference type="InterPro" id="IPR013424">
    <property type="entry name" value="Ice-binding_C"/>
</dbReference>
<dbReference type="NCBIfam" id="TIGR02595">
    <property type="entry name" value="PEP_CTERM"/>
    <property type="match status" value="1"/>
</dbReference>
<reference evidence="4 5" key="1">
    <citation type="submission" date="2020-02" db="EMBL/GenBank/DDBJ databases">
        <title>Draft genome sequence of Limisphaera ngatamarikiensis NGM72.4T, a thermophilic Verrucomicrobia grouped in subdivision 3.</title>
        <authorList>
            <person name="Carere C.R."/>
            <person name="Steen J."/>
            <person name="Hugenholtz P."/>
            <person name="Stott M.B."/>
        </authorList>
    </citation>
    <scope>NUCLEOTIDE SEQUENCE [LARGE SCALE GENOMIC DNA]</scope>
    <source>
        <strain evidence="4 5">NGM72.4</strain>
    </source>
</reference>
<keyword evidence="1" id="KW-0812">Transmembrane</keyword>
<feature type="domain" description="Ice-binding protein C-terminal" evidence="3">
    <location>
        <begin position="312"/>
        <end position="334"/>
    </location>
</feature>
<feature type="transmembrane region" description="Helical" evidence="1">
    <location>
        <begin position="306"/>
        <end position="331"/>
    </location>
</feature>
<name>A0A6M1RYK8_9BACT</name>
<keyword evidence="1" id="KW-1133">Transmembrane helix</keyword>
<dbReference type="Proteomes" id="UP000477311">
    <property type="component" value="Unassembled WGS sequence"/>
</dbReference>
<dbReference type="EMBL" id="JAAKYA010000092">
    <property type="protein sequence ID" value="NGO40434.1"/>
    <property type="molecule type" value="Genomic_DNA"/>
</dbReference>
<dbReference type="Pfam" id="PF07589">
    <property type="entry name" value="PEP-CTERM"/>
    <property type="match status" value="1"/>
</dbReference>
<evidence type="ECO:0000313" key="4">
    <source>
        <dbReference type="EMBL" id="NGO40434.1"/>
    </source>
</evidence>
<evidence type="ECO:0000313" key="5">
    <source>
        <dbReference type="Proteomes" id="UP000477311"/>
    </source>
</evidence>
<evidence type="ECO:0000256" key="1">
    <source>
        <dbReference type="SAM" id="Phobius"/>
    </source>
</evidence>
<comment type="caution">
    <text evidence="4">The sequence shown here is derived from an EMBL/GenBank/DDBJ whole genome shotgun (WGS) entry which is preliminary data.</text>
</comment>
<feature type="chain" id="PRO_5026879378" evidence="2">
    <location>
        <begin position="21"/>
        <end position="335"/>
    </location>
</feature>
<sequence>MKTTSWLPIMLSLAAAGATAQTVTEVILPRYGVNGNDTALRAPSAALLTVSGLLPNATYRYYVSGDYNHTTLTNNGAGNYFGINNVPNNAGYIQGYTTQKALNGSLLANDEFATATPGRYSEFTTDASGSYTGWFALQPTSNPRFTVGNEVRFGLILNDGADGTSVSSRLYTTETLLMLGPGTGEGVNQATFLVGDSLGAPGETMVVIYDNVEGTGRPIWASWVEPDGIAGAPGSLWDTYVTAGRWGAYVPNDLANGIRRVEYWDIGSGSLLGVATDDDGVWTPINEPQFLTANGDTRFNGGTTTLIGIIAPIPEPSAAALLLLGALGLAWRRRR</sequence>
<accession>A0A6M1RYK8</accession>
<organism evidence="4 5">
    <name type="scientific">Limisphaera ngatamarikiensis</name>
    <dbReference type="NCBI Taxonomy" id="1324935"/>
    <lineage>
        <taxon>Bacteria</taxon>
        <taxon>Pseudomonadati</taxon>
        <taxon>Verrucomicrobiota</taxon>
        <taxon>Verrucomicrobiia</taxon>
        <taxon>Limisphaerales</taxon>
        <taxon>Limisphaeraceae</taxon>
        <taxon>Limisphaera</taxon>
    </lineage>
</organism>
<dbReference type="RefSeq" id="WP_165109032.1">
    <property type="nucleotide sequence ID" value="NZ_JAAKYA010000092.1"/>
</dbReference>
<proteinExistence type="predicted"/>
<protein>
    <submittedName>
        <fullName evidence="4">PEP-CTERM sorting domain-containing protein</fullName>
    </submittedName>
</protein>